<dbReference type="InterPro" id="IPR002734">
    <property type="entry name" value="RibDG_C"/>
</dbReference>
<organism evidence="5 6">
    <name type="scientific">Auraticoccus monumenti</name>
    <dbReference type="NCBI Taxonomy" id="675864"/>
    <lineage>
        <taxon>Bacteria</taxon>
        <taxon>Bacillati</taxon>
        <taxon>Actinomycetota</taxon>
        <taxon>Actinomycetes</taxon>
        <taxon>Propionibacteriales</taxon>
        <taxon>Propionibacteriaceae</taxon>
        <taxon>Auraticoccus</taxon>
    </lineage>
</organism>
<reference evidence="5 6" key="1">
    <citation type="submission" date="2016-10" db="EMBL/GenBank/DDBJ databases">
        <authorList>
            <person name="de Groot N.N."/>
        </authorList>
    </citation>
    <scope>NUCLEOTIDE SEQUENCE [LARGE SCALE GENOMIC DNA]</scope>
    <source>
        <strain evidence="5 6">MON 2.2</strain>
    </source>
</reference>
<name>A0A1G6YT59_9ACTN</name>
<feature type="domain" description="Bacterial bifunctional deaminase-reductase C-terminal" evidence="4">
    <location>
        <begin position="4"/>
        <end position="221"/>
    </location>
</feature>
<dbReference type="Gene3D" id="3.40.430.10">
    <property type="entry name" value="Dihydrofolate Reductase, subunit A"/>
    <property type="match status" value="1"/>
</dbReference>
<dbReference type="AlphaFoldDB" id="A0A1G6YT59"/>
<keyword evidence="3" id="KW-0560">Oxidoreductase</keyword>
<dbReference type="Pfam" id="PF01872">
    <property type="entry name" value="RibD_C"/>
    <property type="match status" value="1"/>
</dbReference>
<keyword evidence="2" id="KW-0521">NADP</keyword>
<proteinExistence type="predicted"/>
<dbReference type="PANTHER" id="PTHR38011:SF7">
    <property type="entry name" value="2,5-DIAMINO-6-RIBOSYLAMINO-4(3H)-PYRIMIDINONE 5'-PHOSPHATE REDUCTASE"/>
    <property type="match status" value="1"/>
</dbReference>
<keyword evidence="6" id="KW-1185">Reference proteome</keyword>
<dbReference type="InterPro" id="IPR024072">
    <property type="entry name" value="DHFR-like_dom_sf"/>
</dbReference>
<dbReference type="GO" id="GO:0008703">
    <property type="term" value="F:5-amino-6-(5-phosphoribosylamino)uracil reductase activity"/>
    <property type="evidence" value="ECO:0007669"/>
    <property type="project" value="InterPro"/>
</dbReference>
<protein>
    <submittedName>
        <fullName evidence="5">2,5-diamino-6-(Ribosylamino)-4(3H)-pyrimidinone 5'-phosphate reductase</fullName>
    </submittedName>
</protein>
<dbReference type="RefSeq" id="WP_090593051.1">
    <property type="nucleotide sequence ID" value="NZ_LT629688.1"/>
</dbReference>
<evidence type="ECO:0000256" key="1">
    <source>
        <dbReference type="ARBA" id="ARBA00005104"/>
    </source>
</evidence>
<dbReference type="OrthoDB" id="3825908at2"/>
<dbReference type="Proteomes" id="UP000198546">
    <property type="component" value="Chromosome i"/>
</dbReference>
<dbReference type="InterPro" id="IPR050765">
    <property type="entry name" value="Riboflavin_Biosynth_HTPR"/>
</dbReference>
<dbReference type="PANTHER" id="PTHR38011">
    <property type="entry name" value="DIHYDROFOLATE REDUCTASE FAMILY PROTEIN (AFU_ORTHOLOGUE AFUA_8G06820)"/>
    <property type="match status" value="1"/>
</dbReference>
<dbReference type="STRING" id="675864.SAMN04489747_2085"/>
<dbReference type="EMBL" id="LT629688">
    <property type="protein sequence ID" value="SDD93243.1"/>
    <property type="molecule type" value="Genomic_DNA"/>
</dbReference>
<accession>A0A1G6YT59</accession>
<evidence type="ECO:0000256" key="2">
    <source>
        <dbReference type="ARBA" id="ARBA00022857"/>
    </source>
</evidence>
<dbReference type="GO" id="GO:0009231">
    <property type="term" value="P:riboflavin biosynthetic process"/>
    <property type="evidence" value="ECO:0007669"/>
    <property type="project" value="InterPro"/>
</dbReference>
<comment type="pathway">
    <text evidence="1">Cofactor biosynthesis; riboflavin biosynthesis.</text>
</comment>
<gene>
    <name evidence="5" type="ORF">SAMN04489747_2085</name>
</gene>
<dbReference type="SUPFAM" id="SSF53597">
    <property type="entry name" value="Dihydrofolate reductase-like"/>
    <property type="match status" value="1"/>
</dbReference>
<evidence type="ECO:0000313" key="5">
    <source>
        <dbReference type="EMBL" id="SDD93243.1"/>
    </source>
</evidence>
<sequence>MTLPRVTVYNEVTVDGKIEGFSGDGGRYYRRGFGLDYDAIMMGSVTAQSFGPAESEDELTGPGPTVEAVPPPPGFETLVQQRRPTLVVVDGSGTVRNWRHAQAQPWYERYVSLVGDHTPREHVEHLRRRDVEVVSAGSRRVDLPGALEQLRRRHGITSVRTDTGGNLTGALLAAGLVDELVLLVAPKLSSRHRARSLVELPHGLPGSVDLALTDLERLEDDTLWLRYEVRR</sequence>
<evidence type="ECO:0000256" key="3">
    <source>
        <dbReference type="ARBA" id="ARBA00023002"/>
    </source>
</evidence>
<evidence type="ECO:0000259" key="4">
    <source>
        <dbReference type="Pfam" id="PF01872"/>
    </source>
</evidence>
<evidence type="ECO:0000313" key="6">
    <source>
        <dbReference type="Proteomes" id="UP000198546"/>
    </source>
</evidence>